<organism evidence="1 2">
    <name type="scientific">Dendrothele bispora (strain CBS 962.96)</name>
    <dbReference type="NCBI Taxonomy" id="1314807"/>
    <lineage>
        <taxon>Eukaryota</taxon>
        <taxon>Fungi</taxon>
        <taxon>Dikarya</taxon>
        <taxon>Basidiomycota</taxon>
        <taxon>Agaricomycotina</taxon>
        <taxon>Agaricomycetes</taxon>
        <taxon>Agaricomycetidae</taxon>
        <taxon>Agaricales</taxon>
        <taxon>Agaricales incertae sedis</taxon>
        <taxon>Dendrothele</taxon>
    </lineage>
</organism>
<dbReference type="EMBL" id="ML179197">
    <property type="protein sequence ID" value="THU95562.1"/>
    <property type="molecule type" value="Genomic_DNA"/>
</dbReference>
<dbReference type="OrthoDB" id="9983560at2759"/>
<protein>
    <submittedName>
        <fullName evidence="1">Uncharacterized protein</fullName>
    </submittedName>
</protein>
<evidence type="ECO:0000313" key="2">
    <source>
        <dbReference type="Proteomes" id="UP000297245"/>
    </source>
</evidence>
<proteinExistence type="predicted"/>
<sequence>MKHRGDTGVKIDVITEALSSAQPHSATFRIDATNYLVCESVITPEALAGCPYFPLTNDTTCAQGRVPLYAVNVSSIHDLVESGKSASQNNLNLVFKNTGDWTSLWRWCTRTLHTLTGNNDRRVRKYRSKLQTVIKSESVKRREIALFDAGWGGVRPFVQQTLSLTFAAQGTLPTQPEALSTMDAFFTEARNITGVAVAVASYHNYSSFDNSRTKTSSISKTPSGSALPLLSFLVKFRASLLGCCQERAHCGGECRSAGQNHG</sequence>
<keyword evidence="2" id="KW-1185">Reference proteome</keyword>
<name>A0A4S8M0K2_DENBC</name>
<dbReference type="Proteomes" id="UP000297245">
    <property type="component" value="Unassembled WGS sequence"/>
</dbReference>
<gene>
    <name evidence="1" type="ORF">K435DRAFT_859436</name>
</gene>
<accession>A0A4S8M0K2</accession>
<evidence type="ECO:0000313" key="1">
    <source>
        <dbReference type="EMBL" id="THU95562.1"/>
    </source>
</evidence>
<dbReference type="AlphaFoldDB" id="A0A4S8M0K2"/>
<reference evidence="1 2" key="1">
    <citation type="journal article" date="2019" name="Nat. Ecol. Evol.">
        <title>Megaphylogeny resolves global patterns of mushroom evolution.</title>
        <authorList>
            <person name="Varga T."/>
            <person name="Krizsan K."/>
            <person name="Foldi C."/>
            <person name="Dima B."/>
            <person name="Sanchez-Garcia M."/>
            <person name="Sanchez-Ramirez S."/>
            <person name="Szollosi G.J."/>
            <person name="Szarkandi J.G."/>
            <person name="Papp V."/>
            <person name="Albert L."/>
            <person name="Andreopoulos W."/>
            <person name="Angelini C."/>
            <person name="Antonin V."/>
            <person name="Barry K.W."/>
            <person name="Bougher N.L."/>
            <person name="Buchanan P."/>
            <person name="Buyck B."/>
            <person name="Bense V."/>
            <person name="Catcheside P."/>
            <person name="Chovatia M."/>
            <person name="Cooper J."/>
            <person name="Damon W."/>
            <person name="Desjardin D."/>
            <person name="Finy P."/>
            <person name="Geml J."/>
            <person name="Haridas S."/>
            <person name="Hughes K."/>
            <person name="Justo A."/>
            <person name="Karasinski D."/>
            <person name="Kautmanova I."/>
            <person name="Kiss B."/>
            <person name="Kocsube S."/>
            <person name="Kotiranta H."/>
            <person name="LaButti K.M."/>
            <person name="Lechner B.E."/>
            <person name="Liimatainen K."/>
            <person name="Lipzen A."/>
            <person name="Lukacs Z."/>
            <person name="Mihaltcheva S."/>
            <person name="Morgado L.N."/>
            <person name="Niskanen T."/>
            <person name="Noordeloos M.E."/>
            <person name="Ohm R.A."/>
            <person name="Ortiz-Santana B."/>
            <person name="Ovrebo C."/>
            <person name="Racz N."/>
            <person name="Riley R."/>
            <person name="Savchenko A."/>
            <person name="Shiryaev A."/>
            <person name="Soop K."/>
            <person name="Spirin V."/>
            <person name="Szebenyi C."/>
            <person name="Tomsovsky M."/>
            <person name="Tulloss R.E."/>
            <person name="Uehling J."/>
            <person name="Grigoriev I.V."/>
            <person name="Vagvolgyi C."/>
            <person name="Papp T."/>
            <person name="Martin F.M."/>
            <person name="Miettinen O."/>
            <person name="Hibbett D.S."/>
            <person name="Nagy L.G."/>
        </authorList>
    </citation>
    <scope>NUCLEOTIDE SEQUENCE [LARGE SCALE GENOMIC DNA]</scope>
    <source>
        <strain evidence="1 2">CBS 962.96</strain>
    </source>
</reference>